<evidence type="ECO:0000313" key="2">
    <source>
        <dbReference type="EMBL" id="MCE7511032.1"/>
    </source>
</evidence>
<dbReference type="Gene3D" id="3.90.930.1">
    <property type="match status" value="1"/>
</dbReference>
<dbReference type="Pfam" id="PF07661">
    <property type="entry name" value="MORN_2"/>
    <property type="match status" value="1"/>
</dbReference>
<keyword evidence="3" id="KW-1185">Reference proteome</keyword>
<feature type="chain" id="PRO_5040160479" evidence="1">
    <location>
        <begin position="23"/>
        <end position="597"/>
    </location>
</feature>
<proteinExistence type="predicted"/>
<evidence type="ECO:0000313" key="3">
    <source>
        <dbReference type="Proteomes" id="UP001107961"/>
    </source>
</evidence>
<gene>
    <name evidence="2" type="ORF">LZG35_20550</name>
</gene>
<dbReference type="Gene3D" id="2.40.360.20">
    <property type="match status" value="1"/>
</dbReference>
<organism evidence="2 3">
    <name type="scientific">Alloalcanivorax xenomutans</name>
    <dbReference type="NCBI Taxonomy" id="1094342"/>
    <lineage>
        <taxon>Bacteria</taxon>
        <taxon>Pseudomonadati</taxon>
        <taxon>Pseudomonadota</taxon>
        <taxon>Gammaproteobacteria</taxon>
        <taxon>Oceanospirillales</taxon>
        <taxon>Alcanivoracaceae</taxon>
        <taxon>Alloalcanivorax</taxon>
    </lineage>
</organism>
<keyword evidence="1" id="KW-0732">Signal</keyword>
<sequence>MMLRLAMLAGVPALLLSALTGADTRALDNDWFLTDGDPAFRLHWPLEQTDSGWRVVIDKPDGTLFFKSQIADPEALHLLNTSNRRGPFAYYHDNGQVELEGHYDDQGRITGQSIFYWDNGNAREIRDYLPEGYHVLKAFHENGGLAMEALPDKGERTGREKHYRKDGSLRSRLYTRPAEQGGLADVRLNYDPQGNIVARVEANDDVQVSETIKDSHLVERLTFDRAGTWSLRERFNEDGDLIRRDRNLLPDYQRDGEQIFVTDEGVRRVSHYRKGKRHGASSSRRGDTWLAQGFYRNDQPVGRWFKVDEDTGEVTVTRYDDQGRFLGRYHIGADLVVHGDDGKPMAPAALREVERSLPPVGTSWLYQFNDAQPVTLTLTAINGGRADYEVGEGGITLREDLNAYQPESAEAGPTLRFPLHPGDVWRYDTESTVEVPVSKGGRWQYRYRTRVISRVDALEKIQVGAGTFAALRISREIAWRKDQARGEGAGLDNIRNGGDGLVEGFTRELLWYAPEAGRVVLKAHMESGDPNLLHRPAAQLLDNAATWFTELRALTGPGGKSHPGEPRYAREPRAGWIGFAMHANDTWEYRMQNHAVE</sequence>
<dbReference type="Proteomes" id="UP001107961">
    <property type="component" value="Unassembled WGS sequence"/>
</dbReference>
<name>A0A9Q3WA54_9GAMM</name>
<dbReference type="EMBL" id="JAJVKT010000037">
    <property type="protein sequence ID" value="MCE7511032.1"/>
    <property type="molecule type" value="Genomic_DNA"/>
</dbReference>
<reference evidence="2" key="1">
    <citation type="submission" date="2022-01" db="EMBL/GenBank/DDBJ databases">
        <authorList>
            <person name="Karlyshev A.V."/>
            <person name="Jaspars M."/>
        </authorList>
    </citation>
    <scope>NUCLEOTIDE SEQUENCE</scope>
    <source>
        <strain evidence="2">AGSA3-2</strain>
    </source>
</reference>
<dbReference type="RefSeq" id="WP_233926181.1">
    <property type="nucleotide sequence ID" value="NZ_JAJVKT010000037.1"/>
</dbReference>
<protein>
    <submittedName>
        <fullName evidence="2">Uncharacterized protein</fullName>
    </submittedName>
</protein>
<evidence type="ECO:0000256" key="1">
    <source>
        <dbReference type="SAM" id="SignalP"/>
    </source>
</evidence>
<dbReference type="AlphaFoldDB" id="A0A9Q3WA54"/>
<dbReference type="InterPro" id="IPR011652">
    <property type="entry name" value="MORN_2"/>
</dbReference>
<comment type="caution">
    <text evidence="2">The sequence shown here is derived from an EMBL/GenBank/DDBJ whole genome shotgun (WGS) entry which is preliminary data.</text>
</comment>
<accession>A0A9Q3WA54</accession>
<feature type="signal peptide" evidence="1">
    <location>
        <begin position="1"/>
        <end position="22"/>
    </location>
</feature>
<dbReference type="SUPFAM" id="SSF82185">
    <property type="entry name" value="Histone H3 K4-specific methyltransferase SET7/9 N-terminal domain"/>
    <property type="match status" value="2"/>
</dbReference>